<dbReference type="STRING" id="579748.TW81_11380"/>
<protein>
    <submittedName>
        <fullName evidence="2">Uncharacterized protein</fullName>
    </submittedName>
</protein>
<gene>
    <name evidence="2" type="ORF">TW81_11380</name>
</gene>
<accession>A0A0F4NI49</accession>
<evidence type="ECO:0000313" key="3">
    <source>
        <dbReference type="Proteomes" id="UP000033673"/>
    </source>
</evidence>
<evidence type="ECO:0000256" key="1">
    <source>
        <dbReference type="SAM" id="MobiDB-lite"/>
    </source>
</evidence>
<sequence>MKRFFPSSVMLTPFVVKNYSEQEREESTTSQQEPQLNSERGRDEQKIMPIATNQISLPS</sequence>
<evidence type="ECO:0000313" key="2">
    <source>
        <dbReference type="EMBL" id="KJY82810.1"/>
    </source>
</evidence>
<keyword evidence="3" id="KW-1185">Reference proteome</keyword>
<reference evidence="2 3" key="1">
    <citation type="journal article" date="2015" name="BMC Genomics">
        <title>Genome mining reveals unlocked bioactive potential of marine Gram-negative bacteria.</title>
        <authorList>
            <person name="Machado H."/>
            <person name="Sonnenschein E.C."/>
            <person name="Melchiorsen J."/>
            <person name="Gram L."/>
        </authorList>
    </citation>
    <scope>NUCLEOTIDE SEQUENCE [LARGE SCALE GENOMIC DNA]</scope>
    <source>
        <strain evidence="2 3">S2757</strain>
    </source>
</reference>
<dbReference type="PATRIC" id="fig|579748.3.peg.2349"/>
<proteinExistence type="predicted"/>
<feature type="region of interest" description="Disordered" evidence="1">
    <location>
        <begin position="19"/>
        <end position="59"/>
    </location>
</feature>
<dbReference type="Proteomes" id="UP000033673">
    <property type="component" value="Unassembled WGS sequence"/>
</dbReference>
<dbReference type="RefSeq" id="WP_045955836.1">
    <property type="nucleotide sequence ID" value="NZ_JXXV01000018.1"/>
</dbReference>
<dbReference type="EMBL" id="JXXV01000018">
    <property type="protein sequence ID" value="KJY82810.1"/>
    <property type="molecule type" value="Genomic_DNA"/>
</dbReference>
<name>A0A0F4NI49_9VIBR</name>
<organism evidence="2 3">
    <name type="scientific">Vibrio galatheae</name>
    <dbReference type="NCBI Taxonomy" id="579748"/>
    <lineage>
        <taxon>Bacteria</taxon>
        <taxon>Pseudomonadati</taxon>
        <taxon>Pseudomonadota</taxon>
        <taxon>Gammaproteobacteria</taxon>
        <taxon>Vibrionales</taxon>
        <taxon>Vibrionaceae</taxon>
        <taxon>Vibrio</taxon>
    </lineage>
</organism>
<comment type="caution">
    <text evidence="2">The sequence shown here is derived from an EMBL/GenBank/DDBJ whole genome shotgun (WGS) entry which is preliminary data.</text>
</comment>
<dbReference type="AlphaFoldDB" id="A0A0F4NI49"/>